<dbReference type="InterPro" id="IPR000073">
    <property type="entry name" value="AB_hydrolase_1"/>
</dbReference>
<dbReference type="OrthoDB" id="63519at2"/>
<name>A0A4R4XE54_9ACTN</name>
<protein>
    <submittedName>
        <fullName evidence="2">Alpha/beta hydrolase</fullName>
    </submittedName>
</protein>
<dbReference type="Gene3D" id="3.40.50.1820">
    <property type="entry name" value="alpha/beta hydrolase"/>
    <property type="match status" value="1"/>
</dbReference>
<dbReference type="InterPro" id="IPR050266">
    <property type="entry name" value="AB_hydrolase_sf"/>
</dbReference>
<dbReference type="SUPFAM" id="SSF53474">
    <property type="entry name" value="alpha/beta-Hydrolases"/>
    <property type="match status" value="1"/>
</dbReference>
<evidence type="ECO:0000259" key="1">
    <source>
        <dbReference type="Pfam" id="PF12697"/>
    </source>
</evidence>
<dbReference type="GO" id="GO:0016020">
    <property type="term" value="C:membrane"/>
    <property type="evidence" value="ECO:0007669"/>
    <property type="project" value="TreeGrafter"/>
</dbReference>
<evidence type="ECO:0000313" key="3">
    <source>
        <dbReference type="Proteomes" id="UP000295172"/>
    </source>
</evidence>
<reference evidence="2 3" key="1">
    <citation type="submission" date="2019-02" db="EMBL/GenBank/DDBJ databases">
        <title>Draft genome sequences of novel Actinobacteria.</title>
        <authorList>
            <person name="Sahin N."/>
            <person name="Ay H."/>
            <person name="Saygin H."/>
        </authorList>
    </citation>
    <scope>NUCLEOTIDE SEQUENCE [LARGE SCALE GENOMIC DNA]</scope>
    <source>
        <strain evidence="2 3">16K104</strain>
    </source>
</reference>
<dbReference type="Pfam" id="PF12697">
    <property type="entry name" value="Abhydrolase_6"/>
    <property type="match status" value="1"/>
</dbReference>
<gene>
    <name evidence="2" type="ORF">E1218_05850</name>
</gene>
<evidence type="ECO:0000313" key="2">
    <source>
        <dbReference type="EMBL" id="TDD28934.1"/>
    </source>
</evidence>
<sequence length="298" mass="32362">MGNSADAGSGAAAGAWDYLDEGVVAMTRTEESTITRVVSRDGTEIAYWTSGDGPPLVLVHGTTADHTRWAPVVKYLEPHVTVHAMDRRGRGGSGDAAVYDGVREFEDVAVVVDDVAETSGSAVDLLGHSFGGFCAFGAATLTSNIRKLVLYEGWPAPNPEALAIPPELQARMDALLSAGERERVLETFFREIVRMPDHEFDRYRSLPAWQARIAAAHTITREDRGHAERIFDPEEAKKITAPVLLMVGGDSPPAMQADYETVAAALPDARITVMDGQQHIAIDLIPEEFARRVLTFLH</sequence>
<dbReference type="GO" id="GO:0016787">
    <property type="term" value="F:hydrolase activity"/>
    <property type="evidence" value="ECO:0007669"/>
    <property type="project" value="UniProtKB-KW"/>
</dbReference>
<accession>A0A4R4XE54</accession>
<dbReference type="PANTHER" id="PTHR43798">
    <property type="entry name" value="MONOACYLGLYCEROL LIPASE"/>
    <property type="match status" value="1"/>
</dbReference>
<dbReference type="Proteomes" id="UP000295172">
    <property type="component" value="Unassembled WGS sequence"/>
</dbReference>
<keyword evidence="2" id="KW-0378">Hydrolase</keyword>
<keyword evidence="3" id="KW-1185">Reference proteome</keyword>
<dbReference type="PANTHER" id="PTHR43798:SF27">
    <property type="entry name" value="HYDROLASE ALPHA_BETA HYDROLASE FOLD FAMILY"/>
    <property type="match status" value="1"/>
</dbReference>
<organism evidence="2 3">
    <name type="scientific">Kribbella turkmenica</name>
    <dbReference type="NCBI Taxonomy" id="2530375"/>
    <lineage>
        <taxon>Bacteria</taxon>
        <taxon>Bacillati</taxon>
        <taxon>Actinomycetota</taxon>
        <taxon>Actinomycetes</taxon>
        <taxon>Propionibacteriales</taxon>
        <taxon>Kribbellaceae</taxon>
        <taxon>Kribbella</taxon>
    </lineage>
</organism>
<proteinExistence type="predicted"/>
<dbReference type="InterPro" id="IPR029058">
    <property type="entry name" value="AB_hydrolase_fold"/>
</dbReference>
<dbReference type="AlphaFoldDB" id="A0A4R4XE54"/>
<comment type="caution">
    <text evidence="2">The sequence shown here is derived from an EMBL/GenBank/DDBJ whole genome shotgun (WGS) entry which is preliminary data.</text>
</comment>
<dbReference type="EMBL" id="SMKR01000016">
    <property type="protein sequence ID" value="TDD28934.1"/>
    <property type="molecule type" value="Genomic_DNA"/>
</dbReference>
<feature type="domain" description="AB hydrolase-1" evidence="1">
    <location>
        <begin position="56"/>
        <end position="291"/>
    </location>
</feature>